<feature type="transmembrane region" description="Helical" evidence="8">
    <location>
        <begin position="218"/>
        <end position="241"/>
    </location>
</feature>
<feature type="compositionally biased region" description="Polar residues" evidence="7">
    <location>
        <begin position="371"/>
        <end position="391"/>
    </location>
</feature>
<dbReference type="AlphaFoldDB" id="A0A837P076"/>
<name>A0A837P076_VIBSP</name>
<feature type="region of interest" description="Disordered" evidence="7">
    <location>
        <begin position="361"/>
        <end position="391"/>
    </location>
</feature>
<accession>A0A837P076</accession>
<dbReference type="PANTHER" id="PTHR34856">
    <property type="entry name" value="PROTEIN NRFD"/>
    <property type="match status" value="1"/>
</dbReference>
<dbReference type="PANTHER" id="PTHR34856:SF2">
    <property type="entry name" value="PROTEIN NRFD"/>
    <property type="match status" value="1"/>
</dbReference>
<keyword evidence="6 8" id="KW-0472">Membrane</keyword>
<reference evidence="9 10" key="1">
    <citation type="submission" date="2015-08" db="EMBL/GenBank/DDBJ databases">
        <title>Draft Genome Sequence of Vibrio splendidus UCD-SED7.</title>
        <authorList>
            <person name="Lee R.D."/>
            <person name="Lang J.M."/>
            <person name="Coil D.A."/>
            <person name="Jospin G."/>
            <person name="Eisen J.A."/>
        </authorList>
    </citation>
    <scope>NUCLEOTIDE SEQUENCE [LARGE SCALE GENOMIC DNA]</scope>
    <source>
        <strain evidence="9 10">UCD-SED7</strain>
    </source>
</reference>
<dbReference type="InterPro" id="IPR005614">
    <property type="entry name" value="NrfD-like"/>
</dbReference>
<dbReference type="InterPro" id="IPR052049">
    <property type="entry name" value="Electron_transfer_protein"/>
</dbReference>
<gene>
    <name evidence="9" type="ORF">AN168_02365</name>
</gene>
<feature type="transmembrane region" description="Helical" evidence="8">
    <location>
        <begin position="91"/>
        <end position="114"/>
    </location>
</feature>
<dbReference type="RefSeq" id="WP_054545869.1">
    <property type="nucleotide sequence ID" value="NZ_LIZK01000001.1"/>
</dbReference>
<evidence type="ECO:0000256" key="2">
    <source>
        <dbReference type="ARBA" id="ARBA00008929"/>
    </source>
</evidence>
<dbReference type="Gene3D" id="1.20.1630.10">
    <property type="entry name" value="Formate dehydrogenase/DMSO reductase domain"/>
    <property type="match status" value="1"/>
</dbReference>
<evidence type="ECO:0000313" key="9">
    <source>
        <dbReference type="EMBL" id="KPL96175.1"/>
    </source>
</evidence>
<evidence type="ECO:0000256" key="7">
    <source>
        <dbReference type="SAM" id="MobiDB-lite"/>
    </source>
</evidence>
<dbReference type="Proteomes" id="UP000050463">
    <property type="component" value="Unassembled WGS sequence"/>
</dbReference>
<feature type="transmembrane region" description="Helical" evidence="8">
    <location>
        <begin position="285"/>
        <end position="302"/>
    </location>
</feature>
<feature type="transmembrane region" description="Helical" evidence="8">
    <location>
        <begin position="322"/>
        <end position="345"/>
    </location>
</feature>
<feature type="transmembrane region" description="Helical" evidence="8">
    <location>
        <begin position="185"/>
        <end position="206"/>
    </location>
</feature>
<keyword evidence="4 8" id="KW-0812">Transmembrane</keyword>
<evidence type="ECO:0000256" key="3">
    <source>
        <dbReference type="ARBA" id="ARBA00022475"/>
    </source>
</evidence>
<comment type="similarity">
    <text evidence="2">Belongs to the NrfD family.</text>
</comment>
<evidence type="ECO:0000256" key="8">
    <source>
        <dbReference type="SAM" id="Phobius"/>
    </source>
</evidence>
<evidence type="ECO:0000256" key="1">
    <source>
        <dbReference type="ARBA" id="ARBA00004651"/>
    </source>
</evidence>
<dbReference type="GO" id="GO:0005886">
    <property type="term" value="C:plasma membrane"/>
    <property type="evidence" value="ECO:0007669"/>
    <property type="project" value="UniProtKB-SubCell"/>
</dbReference>
<feature type="compositionally biased region" description="Low complexity" evidence="7">
    <location>
        <begin position="361"/>
        <end position="370"/>
    </location>
</feature>
<evidence type="ECO:0000256" key="4">
    <source>
        <dbReference type="ARBA" id="ARBA00022692"/>
    </source>
</evidence>
<keyword evidence="5 8" id="KW-1133">Transmembrane helix</keyword>
<dbReference type="Pfam" id="PF03916">
    <property type="entry name" value="NrfD"/>
    <property type="match status" value="1"/>
</dbReference>
<evidence type="ECO:0000313" key="10">
    <source>
        <dbReference type="Proteomes" id="UP000050463"/>
    </source>
</evidence>
<proteinExistence type="inferred from homology"/>
<feature type="transmembrane region" description="Helical" evidence="8">
    <location>
        <begin position="146"/>
        <end position="165"/>
    </location>
</feature>
<feature type="transmembrane region" description="Helical" evidence="8">
    <location>
        <begin position="54"/>
        <end position="71"/>
    </location>
</feature>
<dbReference type="EMBL" id="LIZK01000001">
    <property type="protein sequence ID" value="KPL96175.1"/>
    <property type="molecule type" value="Genomic_DNA"/>
</dbReference>
<protein>
    <submittedName>
        <fullName evidence="9">Tetrathionate reductase</fullName>
    </submittedName>
</protein>
<comment type="caution">
    <text evidence="9">The sequence shown here is derived from an EMBL/GenBank/DDBJ whole genome shotgun (WGS) entry which is preliminary data.</text>
</comment>
<keyword evidence="3" id="KW-1003">Cell membrane</keyword>
<feature type="transmembrane region" description="Helical" evidence="8">
    <location>
        <begin position="22"/>
        <end position="42"/>
    </location>
</feature>
<sequence>MNITEVLVPAQEIAWLPWAVQYFFYIGSAYAAAILFLIALIFKNSTSHQFRSALVLVMAIGAIVGPLALTGDLHQPGRAWHFYAHITPWSWMSLGSLFLPLFSGLAVATAWVYLRDDIAQLKESENPLLKRLAWLTLGQWKISSKLMIALAAVTAISGLSIALYTGAEIAILASRPLWHQPASPLLWFTTAFFAATGLTLLIWALLPSSKPSLKPTDLALVQRTITLTGGLAIILTSIWASNHGHFNLYENDAWGINLGIMTTSILLCMILVLPLQRLSQSKLGIICVALATIVSAWAVRWVTMMKVQTIPRFDVGPFPYELPMGSAGLLGIVGMCGLWLALALFASEIVSTRTIGATRTVGSTRTTGSAPKTTSKPNQNTSSPLNRSHSL</sequence>
<feature type="transmembrane region" description="Helical" evidence="8">
    <location>
        <begin position="253"/>
        <end position="273"/>
    </location>
</feature>
<organism evidence="9 10">
    <name type="scientific">Vibrio splendidus</name>
    <dbReference type="NCBI Taxonomy" id="29497"/>
    <lineage>
        <taxon>Bacteria</taxon>
        <taxon>Pseudomonadati</taxon>
        <taxon>Pseudomonadota</taxon>
        <taxon>Gammaproteobacteria</taxon>
        <taxon>Vibrionales</taxon>
        <taxon>Vibrionaceae</taxon>
        <taxon>Vibrio</taxon>
    </lineage>
</organism>
<comment type="subcellular location">
    <subcellularLocation>
        <location evidence="1">Cell membrane</location>
        <topology evidence="1">Multi-pass membrane protein</topology>
    </subcellularLocation>
</comment>
<evidence type="ECO:0000256" key="6">
    <source>
        <dbReference type="ARBA" id="ARBA00023136"/>
    </source>
</evidence>
<evidence type="ECO:0000256" key="5">
    <source>
        <dbReference type="ARBA" id="ARBA00022989"/>
    </source>
</evidence>